<dbReference type="PANTHER" id="PTHR43344">
    <property type="entry name" value="PHOSPHOSERINE PHOSPHATASE"/>
    <property type="match status" value="1"/>
</dbReference>
<keyword evidence="1" id="KW-0479">Metal-binding</keyword>
<dbReference type="EMBL" id="VSSQ01015554">
    <property type="protein sequence ID" value="MPM56042.1"/>
    <property type="molecule type" value="Genomic_DNA"/>
</dbReference>
<name>A0A645ARY8_9ZZZZ</name>
<protein>
    <submittedName>
        <fullName evidence="4">Phosphoserine phosphatase SerB1</fullName>
        <ecNumber evidence="4">3.1.3.3</ecNumber>
    </submittedName>
</protein>
<gene>
    <name evidence="4" type="primary">serB1_2</name>
    <name evidence="4" type="ORF">SDC9_102840</name>
</gene>
<organism evidence="4">
    <name type="scientific">bioreactor metagenome</name>
    <dbReference type="NCBI Taxonomy" id="1076179"/>
    <lineage>
        <taxon>unclassified sequences</taxon>
        <taxon>metagenomes</taxon>
        <taxon>ecological metagenomes</taxon>
    </lineage>
</organism>
<dbReference type="Gene3D" id="1.20.1440.100">
    <property type="entry name" value="SG protein - dephosphorylation function"/>
    <property type="match status" value="1"/>
</dbReference>
<comment type="caution">
    <text evidence="4">The sequence shown here is derived from an EMBL/GenBank/DDBJ whole genome shotgun (WGS) entry which is preliminary data.</text>
</comment>
<evidence type="ECO:0000313" key="4">
    <source>
        <dbReference type="EMBL" id="MPM56042.1"/>
    </source>
</evidence>
<evidence type="ECO:0000256" key="3">
    <source>
        <dbReference type="ARBA" id="ARBA00022842"/>
    </source>
</evidence>
<dbReference type="AlphaFoldDB" id="A0A645ARY8"/>
<dbReference type="InterPro" id="IPR050582">
    <property type="entry name" value="HAD-like_SerB"/>
</dbReference>
<dbReference type="SUPFAM" id="SSF56784">
    <property type="entry name" value="HAD-like"/>
    <property type="match status" value="1"/>
</dbReference>
<sequence length="184" mass="20123">MIKLKVYCVEYEVGGIDYEEYERYILSPVSQKSPAQVQQLMGEYLQEIRKGIRPAMQAVVDDHRAKGHNVLLATASNSFVAAPIAALLGIQNVVCTNCELIEGVPTGNLLGKTAFREGKVGGVKAWVEEHNASLADSWGYSDSHNDIPILTLVEHPVAVTPDAKLRRLAQQNGWLILDANAQAL</sequence>
<dbReference type="PANTHER" id="PTHR43344:SF13">
    <property type="entry name" value="PHOSPHATASE RV3661-RELATED"/>
    <property type="match status" value="1"/>
</dbReference>
<dbReference type="EC" id="3.1.3.3" evidence="4"/>
<dbReference type="Gene3D" id="3.40.50.1000">
    <property type="entry name" value="HAD superfamily/HAD-like"/>
    <property type="match status" value="1"/>
</dbReference>
<evidence type="ECO:0000256" key="2">
    <source>
        <dbReference type="ARBA" id="ARBA00022801"/>
    </source>
</evidence>
<dbReference type="Pfam" id="PF12710">
    <property type="entry name" value="HAD"/>
    <property type="match status" value="1"/>
</dbReference>
<dbReference type="InterPro" id="IPR006385">
    <property type="entry name" value="HAD_hydro_SerB1"/>
</dbReference>
<dbReference type="NCBIfam" id="TIGR01490">
    <property type="entry name" value="HAD-SF-IB-hyp1"/>
    <property type="match status" value="1"/>
</dbReference>
<evidence type="ECO:0000256" key="1">
    <source>
        <dbReference type="ARBA" id="ARBA00022723"/>
    </source>
</evidence>
<dbReference type="InterPro" id="IPR036412">
    <property type="entry name" value="HAD-like_sf"/>
</dbReference>
<dbReference type="GO" id="GO:0046872">
    <property type="term" value="F:metal ion binding"/>
    <property type="evidence" value="ECO:0007669"/>
    <property type="project" value="UniProtKB-KW"/>
</dbReference>
<proteinExistence type="predicted"/>
<reference evidence="4" key="1">
    <citation type="submission" date="2019-08" db="EMBL/GenBank/DDBJ databases">
        <authorList>
            <person name="Kucharzyk K."/>
            <person name="Murdoch R.W."/>
            <person name="Higgins S."/>
            <person name="Loffler F."/>
        </authorList>
    </citation>
    <scope>NUCLEOTIDE SEQUENCE</scope>
</reference>
<keyword evidence="3" id="KW-0460">Magnesium</keyword>
<dbReference type="InterPro" id="IPR023214">
    <property type="entry name" value="HAD_sf"/>
</dbReference>
<dbReference type="NCBIfam" id="TIGR01488">
    <property type="entry name" value="HAD-SF-IB"/>
    <property type="match status" value="1"/>
</dbReference>
<dbReference type="GO" id="GO:0016787">
    <property type="term" value="F:hydrolase activity"/>
    <property type="evidence" value="ECO:0007669"/>
    <property type="project" value="UniProtKB-KW"/>
</dbReference>
<accession>A0A645ARY8</accession>
<keyword evidence="2 4" id="KW-0378">Hydrolase</keyword>